<organism evidence="15 16">
    <name type="scientific">Smittium megazygosporum</name>
    <dbReference type="NCBI Taxonomy" id="133381"/>
    <lineage>
        <taxon>Eukaryota</taxon>
        <taxon>Fungi</taxon>
        <taxon>Fungi incertae sedis</taxon>
        <taxon>Zoopagomycota</taxon>
        <taxon>Kickxellomycotina</taxon>
        <taxon>Harpellomycetes</taxon>
        <taxon>Harpellales</taxon>
        <taxon>Legeriomycetaceae</taxon>
        <taxon>Smittium</taxon>
    </lineage>
</organism>
<evidence type="ECO:0000313" key="16">
    <source>
        <dbReference type="Proteomes" id="UP000245609"/>
    </source>
</evidence>
<evidence type="ECO:0000256" key="11">
    <source>
        <dbReference type="ARBA" id="ARBA00032973"/>
    </source>
</evidence>
<keyword evidence="7 12" id="KW-0378">Hydrolase</keyword>
<dbReference type="GO" id="GO:0006002">
    <property type="term" value="P:fructose 6-phosphate metabolic process"/>
    <property type="evidence" value="ECO:0007669"/>
    <property type="project" value="TreeGrafter"/>
</dbReference>
<dbReference type="InterPro" id="IPR033391">
    <property type="entry name" value="FBPase_N"/>
</dbReference>
<dbReference type="PANTHER" id="PTHR11556">
    <property type="entry name" value="FRUCTOSE-1,6-BISPHOSPHATASE-RELATED"/>
    <property type="match status" value="1"/>
</dbReference>
<dbReference type="Proteomes" id="UP000245609">
    <property type="component" value="Unassembled WGS sequence"/>
</dbReference>
<evidence type="ECO:0000256" key="7">
    <source>
        <dbReference type="ARBA" id="ARBA00022801"/>
    </source>
</evidence>
<dbReference type="GO" id="GO:0030388">
    <property type="term" value="P:fructose 1,6-bisphosphate metabolic process"/>
    <property type="evidence" value="ECO:0007669"/>
    <property type="project" value="TreeGrafter"/>
</dbReference>
<evidence type="ECO:0000256" key="2">
    <source>
        <dbReference type="ARBA" id="ARBA00001946"/>
    </source>
</evidence>
<feature type="non-terminal residue" evidence="15">
    <location>
        <position position="215"/>
    </location>
</feature>
<dbReference type="SUPFAM" id="SSF56655">
    <property type="entry name" value="Carbohydrate phosphatase"/>
    <property type="match status" value="1"/>
</dbReference>
<feature type="domain" description="Fructose-1-6-bisphosphatase class I N-terminal" evidence="13">
    <location>
        <begin position="13"/>
        <end position="110"/>
    </location>
</feature>
<dbReference type="PANTHER" id="PTHR11556:SF1">
    <property type="entry name" value="FRUCTOSE-BISPHOSPHATASE"/>
    <property type="match status" value="1"/>
</dbReference>
<accession>A0A2T9ZF19</accession>
<dbReference type="GO" id="GO:0046872">
    <property type="term" value="F:metal ion binding"/>
    <property type="evidence" value="ECO:0007669"/>
    <property type="project" value="UniProtKB-KW"/>
</dbReference>
<keyword evidence="9 12" id="KW-0119">Carbohydrate metabolism</keyword>
<name>A0A2T9ZF19_9FUNG</name>
<comment type="similarity">
    <text evidence="3 12">Belongs to the FBPase class 1 family.</text>
</comment>
<dbReference type="Gene3D" id="3.30.540.10">
    <property type="entry name" value="Fructose-1,6-Bisphosphatase, subunit A, domain 1"/>
    <property type="match status" value="2"/>
</dbReference>
<dbReference type="GO" id="GO:0042132">
    <property type="term" value="F:fructose 1,6-bisphosphate 1-phosphatase activity"/>
    <property type="evidence" value="ECO:0007669"/>
    <property type="project" value="UniProtKB-EC"/>
</dbReference>
<dbReference type="AlphaFoldDB" id="A0A2T9ZF19"/>
<dbReference type="GO" id="GO:0006000">
    <property type="term" value="P:fructose metabolic process"/>
    <property type="evidence" value="ECO:0007669"/>
    <property type="project" value="TreeGrafter"/>
</dbReference>
<dbReference type="Pfam" id="PF00316">
    <property type="entry name" value="FBPase"/>
    <property type="match status" value="1"/>
</dbReference>
<keyword evidence="8" id="KW-0460">Magnesium</keyword>
<dbReference type="GO" id="GO:0005829">
    <property type="term" value="C:cytosol"/>
    <property type="evidence" value="ECO:0007669"/>
    <property type="project" value="TreeGrafter"/>
</dbReference>
<evidence type="ECO:0000259" key="14">
    <source>
        <dbReference type="Pfam" id="PF18913"/>
    </source>
</evidence>
<dbReference type="Gene3D" id="3.40.190.80">
    <property type="match status" value="1"/>
</dbReference>
<reference evidence="15 16" key="1">
    <citation type="journal article" date="2018" name="MBio">
        <title>Comparative Genomics Reveals the Core Gene Toolbox for the Fungus-Insect Symbiosis.</title>
        <authorList>
            <person name="Wang Y."/>
            <person name="Stata M."/>
            <person name="Wang W."/>
            <person name="Stajich J.E."/>
            <person name="White M.M."/>
            <person name="Moncalvo J.M."/>
        </authorList>
    </citation>
    <scope>NUCLEOTIDE SEQUENCE [LARGE SCALE GENOMIC DNA]</scope>
    <source>
        <strain evidence="15 16">SC-DP-2</strain>
    </source>
</reference>
<evidence type="ECO:0000256" key="8">
    <source>
        <dbReference type="ARBA" id="ARBA00022842"/>
    </source>
</evidence>
<evidence type="ECO:0000256" key="3">
    <source>
        <dbReference type="ARBA" id="ARBA00010941"/>
    </source>
</evidence>
<dbReference type="PRINTS" id="PR00115">
    <property type="entry name" value="F16BPHPHTASE"/>
</dbReference>
<dbReference type="GO" id="GO:0006094">
    <property type="term" value="P:gluconeogenesis"/>
    <property type="evidence" value="ECO:0007669"/>
    <property type="project" value="TreeGrafter"/>
</dbReference>
<evidence type="ECO:0000256" key="4">
    <source>
        <dbReference type="ARBA" id="ARBA00011881"/>
    </source>
</evidence>
<dbReference type="InterPro" id="IPR044015">
    <property type="entry name" value="FBPase_C_dom"/>
</dbReference>
<evidence type="ECO:0000256" key="6">
    <source>
        <dbReference type="ARBA" id="ARBA00022723"/>
    </source>
</evidence>
<evidence type="ECO:0000256" key="1">
    <source>
        <dbReference type="ARBA" id="ARBA00001273"/>
    </source>
</evidence>
<comment type="caution">
    <text evidence="15">The sequence shown here is derived from an EMBL/GenBank/DDBJ whole genome shotgun (WGS) entry which is preliminary data.</text>
</comment>
<dbReference type="OrthoDB" id="10256725at2759"/>
<proteinExistence type="inferred from homology"/>
<comment type="subunit">
    <text evidence="4">Homotetramer.</text>
</comment>
<dbReference type="EC" id="3.1.3.11" evidence="5"/>
<comment type="pathway">
    <text evidence="10">Carbohydrate biosynthesis.</text>
</comment>
<keyword evidence="16" id="KW-1185">Reference proteome</keyword>
<gene>
    <name evidence="15" type="ORF">BB560_002345</name>
</gene>
<dbReference type="STRING" id="133381.A0A2T9ZF19"/>
<evidence type="ECO:0000256" key="12">
    <source>
        <dbReference type="RuleBase" id="RU000508"/>
    </source>
</evidence>
<evidence type="ECO:0000256" key="5">
    <source>
        <dbReference type="ARBA" id="ARBA00013093"/>
    </source>
</evidence>
<keyword evidence="6" id="KW-0479">Metal-binding</keyword>
<evidence type="ECO:0000313" key="15">
    <source>
        <dbReference type="EMBL" id="PVV03188.1"/>
    </source>
</evidence>
<dbReference type="Pfam" id="PF18913">
    <property type="entry name" value="FBPase_C"/>
    <property type="match status" value="1"/>
</dbReference>
<dbReference type="InterPro" id="IPR000146">
    <property type="entry name" value="FBPase_class-1"/>
</dbReference>
<evidence type="ECO:0000256" key="9">
    <source>
        <dbReference type="ARBA" id="ARBA00023277"/>
    </source>
</evidence>
<dbReference type="InterPro" id="IPR028343">
    <property type="entry name" value="FBPtase"/>
</dbReference>
<dbReference type="EMBL" id="MBFS01000264">
    <property type="protein sequence ID" value="PVV03188.1"/>
    <property type="molecule type" value="Genomic_DNA"/>
</dbReference>
<comment type="catalytic activity">
    <reaction evidence="1">
        <text>beta-D-fructose 1,6-bisphosphate + H2O = beta-D-fructose 6-phosphate + phosphate</text>
        <dbReference type="Rhea" id="RHEA:11064"/>
        <dbReference type="ChEBI" id="CHEBI:15377"/>
        <dbReference type="ChEBI" id="CHEBI:32966"/>
        <dbReference type="ChEBI" id="CHEBI:43474"/>
        <dbReference type="ChEBI" id="CHEBI:57634"/>
        <dbReference type="EC" id="3.1.3.11"/>
    </reaction>
</comment>
<comment type="cofactor">
    <cofactor evidence="2">
        <name>Mg(2+)</name>
        <dbReference type="ChEBI" id="CHEBI:18420"/>
    </cofactor>
</comment>
<evidence type="ECO:0000256" key="10">
    <source>
        <dbReference type="ARBA" id="ARBA00024331"/>
    </source>
</evidence>
<feature type="domain" description="Fructose-1-6-bisphosphatase class 1 C-terminal" evidence="14">
    <location>
        <begin position="156"/>
        <end position="215"/>
    </location>
</feature>
<sequence length="215" mass="23796">MGSSEFESTDLQTLTKYVLDRQRHHPEASGDLTILMNAIQVACKYLENCVRKASLNQLVGLAGTMNVQGEDQKKLDILANEIFINTLRASGRVASMVSEEVPNLILVEGRHKVAAGYCMYGSSCNLVVSMGNNRVDGFTLDSSFGEFILTHPKIKVPNRGKIYSTNEGNAMYWDEATRKYIDSVKFPDPSSGKKPYSARYIGSMVGDVHRTLLYG</sequence>
<dbReference type="GO" id="GO:0005986">
    <property type="term" value="P:sucrose biosynthetic process"/>
    <property type="evidence" value="ECO:0007669"/>
    <property type="project" value="TreeGrafter"/>
</dbReference>
<evidence type="ECO:0000259" key="13">
    <source>
        <dbReference type="Pfam" id="PF00316"/>
    </source>
</evidence>
<protein>
    <recommendedName>
        <fullName evidence="5">fructose-bisphosphatase</fullName>
        <ecNumber evidence="5">3.1.3.11</ecNumber>
    </recommendedName>
    <alternativeName>
        <fullName evidence="11">D-fructose-1,6-bisphosphate 1-phosphohydrolase</fullName>
    </alternativeName>
</protein>